<protein>
    <submittedName>
        <fullName evidence="1">Uncharacterized protein</fullName>
    </submittedName>
</protein>
<proteinExistence type="predicted"/>
<organism evidence="1 2">
    <name type="scientific">Enterococcus rotai</name>
    <dbReference type="NCBI Taxonomy" id="118060"/>
    <lineage>
        <taxon>Bacteria</taxon>
        <taxon>Bacillati</taxon>
        <taxon>Bacillota</taxon>
        <taxon>Bacilli</taxon>
        <taxon>Lactobacillales</taxon>
        <taxon>Enterococcaceae</taxon>
        <taxon>Enterococcus</taxon>
    </lineage>
</organism>
<gene>
    <name evidence="1" type="ORF">ATZ35_12145</name>
</gene>
<dbReference type="KEGG" id="erx:ATZ35_12145"/>
<name>A0A0U2VU48_9ENTE</name>
<dbReference type="EMBL" id="CP013655">
    <property type="protein sequence ID" value="ALS37871.1"/>
    <property type="molecule type" value="Genomic_DNA"/>
</dbReference>
<dbReference type="Proteomes" id="UP000067523">
    <property type="component" value="Chromosome"/>
</dbReference>
<accession>A0A0U2VU48</accession>
<dbReference type="AlphaFoldDB" id="A0A0U2VU48"/>
<keyword evidence="2" id="KW-1185">Reference proteome</keyword>
<sequence>MDPINSLSKKYDHNHLIIFFVDLQGWLKVDEKRAKGKVIVYLDKHHSFEVTINHYQRQLKKLRRKIINVLVFTFK</sequence>
<evidence type="ECO:0000313" key="2">
    <source>
        <dbReference type="Proteomes" id="UP000067523"/>
    </source>
</evidence>
<evidence type="ECO:0000313" key="1">
    <source>
        <dbReference type="EMBL" id="ALS37871.1"/>
    </source>
</evidence>
<reference evidence="2" key="1">
    <citation type="submission" date="2015-12" db="EMBL/GenBank/DDBJ databases">
        <authorList>
            <person name="Lauer A."/>
            <person name="Humrighouse B."/>
            <person name="Loparev V."/>
            <person name="Shewmaker P.L."/>
            <person name="Whitney A.M."/>
            <person name="McLaughlin R.W."/>
        </authorList>
    </citation>
    <scope>NUCLEOTIDE SEQUENCE [LARGE SCALE GENOMIC DNA]</scope>
    <source>
        <strain evidence="2">LMG 26678</strain>
    </source>
</reference>